<dbReference type="RefSeq" id="WP_381424587.1">
    <property type="nucleotide sequence ID" value="NZ_JBHSDH010000013.1"/>
</dbReference>
<dbReference type="InterPro" id="IPR008274">
    <property type="entry name" value="AldOxase/xan_DH_MoCoBD1"/>
</dbReference>
<dbReference type="PANTHER" id="PTHR47495">
    <property type="entry name" value="ALDEHYDE DEHYDROGENASE"/>
    <property type="match status" value="1"/>
</dbReference>
<dbReference type="InterPro" id="IPR012368">
    <property type="entry name" value="OxRdtase_Mopterin-bd_su_IorB"/>
</dbReference>
<accession>A0ABV8RL61</accession>
<organism evidence="4 5">
    <name type="scientific">Sphingorhabdus arenilitoris</name>
    <dbReference type="NCBI Taxonomy" id="1490041"/>
    <lineage>
        <taxon>Bacteria</taxon>
        <taxon>Pseudomonadati</taxon>
        <taxon>Pseudomonadota</taxon>
        <taxon>Alphaproteobacteria</taxon>
        <taxon>Sphingomonadales</taxon>
        <taxon>Sphingomonadaceae</taxon>
        <taxon>Sphingorhabdus</taxon>
    </lineage>
</organism>
<dbReference type="SUPFAM" id="SSF56003">
    <property type="entry name" value="Molybdenum cofactor-binding domain"/>
    <property type="match status" value="2"/>
</dbReference>
<dbReference type="PANTHER" id="PTHR47495:SF2">
    <property type="entry name" value="ALDEHYDE DEHYDROGENASE"/>
    <property type="match status" value="1"/>
</dbReference>
<sequence length="753" mass="79461">MSGTDEKAEIAAAKNPPKKKGKWTRRAFIGAGALTGGALIVGVAVRPGNPTGKLKSMLATGDGEALINAWVKIAPDNIVTAIVPHAEMGQGAHSALAQMLADELDADWNKVEIMEAPGVALYAGADIGREFLVPELEVPNILEPTVQGTFLKLADMMSIGFTGGSFSIRGAGNRSLRTAGAAARQMLIAAAAEKWGVPAAEISTAKSMLTHTASGKSATYGEFAAAAALQDMPVKPPRKTPDQYRLMGKAIARKDIPAKVDGSAIFGIDAKVDGMKYAAVKAPPVTGARVEKMDASAAKSMPGILQILNMGDFVAVIADGYWQAQQALGTITAAYSKTEGDSADQTAIFAAYAKALDAAGADGGDVESEKGDAAAAFASAAKKVKAEYQAPFLAHATMEPMNCTARVKDGRCDLWVGTQNPLGVRRDVAAAIGIGEDNVTVHNAYLGGGFGRRSDSDVPVMAARLAKAAGYPVKMIWSREEDTAQDHYRPSAISRFEAGIDANGKLISWNNIHTHSFDPKEAPTMPYYDIDNHLIRKVDVPMHLRFGPWRSVDHSQHSWFIESFLDEVSEAAGKDPLEMRRMLLQNAPRHLAVLNKAAEMAGWGKPLPAGHGRGIAIAASFGSIVAEVAEVDLTSVKPRVTKVFCCADVGFAMNPGGVKAQMESAVIDGLSAALYGEITVKDGAVQQSNFHDYQMLRINEAPQIIVEIINGDPDRPGGAGEPGLPPVAPAVTNAIRAAGGKRIYQLPIAKHFA</sequence>
<gene>
    <name evidence="4" type="ORF">ACFOWX_12465</name>
</gene>
<keyword evidence="5" id="KW-1185">Reference proteome</keyword>
<dbReference type="Pfam" id="PF02738">
    <property type="entry name" value="MoCoBD_1"/>
    <property type="match status" value="1"/>
</dbReference>
<dbReference type="InterPro" id="IPR046867">
    <property type="entry name" value="AldOxase/xan_DH_MoCoBD2"/>
</dbReference>
<feature type="region of interest" description="Disordered" evidence="1">
    <location>
        <begin position="1"/>
        <end position="21"/>
    </location>
</feature>
<name>A0ABV8RL61_9SPHN</name>
<dbReference type="Gene3D" id="3.90.1170.50">
    <property type="entry name" value="Aldehyde oxidase/xanthine dehydrogenase, a/b hammerhead"/>
    <property type="match status" value="1"/>
</dbReference>
<keyword evidence="2" id="KW-0472">Membrane</keyword>
<dbReference type="Pfam" id="PF20256">
    <property type="entry name" value="MoCoBD_2"/>
    <property type="match status" value="2"/>
</dbReference>
<dbReference type="InterPro" id="IPR000674">
    <property type="entry name" value="Ald_Oxase/Xan_DH_a/b"/>
</dbReference>
<reference evidence="5" key="1">
    <citation type="journal article" date="2019" name="Int. J. Syst. Evol. Microbiol.">
        <title>The Global Catalogue of Microorganisms (GCM) 10K type strain sequencing project: providing services to taxonomists for standard genome sequencing and annotation.</title>
        <authorList>
            <consortium name="The Broad Institute Genomics Platform"/>
            <consortium name="The Broad Institute Genome Sequencing Center for Infectious Disease"/>
            <person name="Wu L."/>
            <person name="Ma J."/>
        </authorList>
    </citation>
    <scope>NUCLEOTIDE SEQUENCE [LARGE SCALE GENOMIC DNA]</scope>
    <source>
        <strain evidence="5">CECT 8531</strain>
    </source>
</reference>
<protein>
    <submittedName>
        <fullName evidence="4">Molybdopterin cofactor-binding domain-containing protein</fullName>
    </submittedName>
</protein>
<comment type="caution">
    <text evidence="4">The sequence shown here is derived from an EMBL/GenBank/DDBJ whole genome shotgun (WGS) entry which is preliminary data.</text>
</comment>
<dbReference type="EMBL" id="JBHSDH010000013">
    <property type="protein sequence ID" value="MFC4293230.1"/>
    <property type="molecule type" value="Genomic_DNA"/>
</dbReference>
<evidence type="ECO:0000313" key="4">
    <source>
        <dbReference type="EMBL" id="MFC4293230.1"/>
    </source>
</evidence>
<keyword evidence="2" id="KW-1133">Transmembrane helix</keyword>
<dbReference type="InterPro" id="IPR037165">
    <property type="entry name" value="AldOxase/xan_DH_Mopterin-bd_sf"/>
</dbReference>
<evidence type="ECO:0000256" key="2">
    <source>
        <dbReference type="SAM" id="Phobius"/>
    </source>
</evidence>
<dbReference type="Gene3D" id="3.30.365.10">
    <property type="entry name" value="Aldehyde oxidase/xanthine dehydrogenase, molybdopterin binding domain"/>
    <property type="match status" value="4"/>
</dbReference>
<evidence type="ECO:0000256" key="1">
    <source>
        <dbReference type="SAM" id="MobiDB-lite"/>
    </source>
</evidence>
<dbReference type="SMART" id="SM01008">
    <property type="entry name" value="Ald_Xan_dh_C"/>
    <property type="match status" value="1"/>
</dbReference>
<keyword evidence="2" id="KW-0812">Transmembrane</keyword>
<proteinExistence type="predicted"/>
<dbReference type="InterPro" id="IPR052516">
    <property type="entry name" value="N-heterocyclic_Hydroxylase"/>
</dbReference>
<dbReference type="Proteomes" id="UP001595887">
    <property type="component" value="Unassembled WGS sequence"/>
</dbReference>
<feature type="domain" description="Aldehyde oxidase/xanthine dehydrogenase a/b hammerhead" evidence="3">
    <location>
        <begin position="261"/>
        <end position="339"/>
    </location>
</feature>
<dbReference type="PIRSF" id="PIRSF036389">
    <property type="entry name" value="IOR_B"/>
    <property type="match status" value="1"/>
</dbReference>
<evidence type="ECO:0000313" key="5">
    <source>
        <dbReference type="Proteomes" id="UP001595887"/>
    </source>
</evidence>
<evidence type="ECO:0000259" key="3">
    <source>
        <dbReference type="SMART" id="SM01008"/>
    </source>
</evidence>
<feature type="transmembrane region" description="Helical" evidence="2">
    <location>
        <begin position="27"/>
        <end position="45"/>
    </location>
</feature>